<dbReference type="Proteomes" id="UP000654604">
    <property type="component" value="Unassembled WGS sequence"/>
</dbReference>
<evidence type="ECO:0000256" key="2">
    <source>
        <dbReference type="ARBA" id="ARBA00022738"/>
    </source>
</evidence>
<name>A0ABR9V0Z1_9CHRO</name>
<dbReference type="PANTHER" id="PTHR12697:SF5">
    <property type="entry name" value="DEOXYHYPUSINE HYDROXYLASE"/>
    <property type="match status" value="1"/>
</dbReference>
<dbReference type="InterPro" id="IPR016024">
    <property type="entry name" value="ARM-type_fold"/>
</dbReference>
<gene>
    <name evidence="3" type="ORF">IQ215_02410</name>
</gene>
<evidence type="ECO:0000313" key="3">
    <source>
        <dbReference type="EMBL" id="MBE9221540.1"/>
    </source>
</evidence>
<proteinExistence type="predicted"/>
<dbReference type="SUPFAM" id="SSF48371">
    <property type="entry name" value="ARM repeat"/>
    <property type="match status" value="1"/>
</dbReference>
<keyword evidence="2" id="KW-0605">Phycobilisome</keyword>
<reference evidence="3 4" key="1">
    <citation type="submission" date="2020-10" db="EMBL/GenBank/DDBJ databases">
        <authorList>
            <person name="Castelo-Branco R."/>
            <person name="Eusebio N."/>
            <person name="Adriana R."/>
            <person name="Vieira A."/>
            <person name="Brugerolle De Fraissinette N."/>
            <person name="Rezende De Castro R."/>
            <person name="Schneider M.P."/>
            <person name="Vasconcelos V."/>
            <person name="Leao P.N."/>
        </authorList>
    </citation>
    <scope>NUCLEOTIDE SEQUENCE [LARGE SCALE GENOMIC DNA]</scope>
    <source>
        <strain evidence="3 4">LEGE 03274</strain>
    </source>
</reference>
<dbReference type="Pfam" id="PF13646">
    <property type="entry name" value="HEAT_2"/>
    <property type="match status" value="1"/>
</dbReference>
<dbReference type="InterPro" id="IPR004155">
    <property type="entry name" value="PBS_lyase_HEAT"/>
</dbReference>
<dbReference type="PANTHER" id="PTHR12697">
    <property type="entry name" value="PBS LYASE HEAT-LIKE PROTEIN"/>
    <property type="match status" value="1"/>
</dbReference>
<organism evidence="3 4">
    <name type="scientific">Cyanobacterium stanieri LEGE 03274</name>
    <dbReference type="NCBI Taxonomy" id="1828756"/>
    <lineage>
        <taxon>Bacteria</taxon>
        <taxon>Bacillati</taxon>
        <taxon>Cyanobacteriota</taxon>
        <taxon>Cyanophyceae</taxon>
        <taxon>Oscillatoriophycideae</taxon>
        <taxon>Chroococcales</taxon>
        <taxon>Geminocystaceae</taxon>
        <taxon>Cyanobacterium</taxon>
    </lineage>
</organism>
<evidence type="ECO:0000313" key="4">
    <source>
        <dbReference type="Proteomes" id="UP000654604"/>
    </source>
</evidence>
<dbReference type="SMART" id="SM00567">
    <property type="entry name" value="EZ_HEAT"/>
    <property type="match status" value="3"/>
</dbReference>
<dbReference type="Gene3D" id="1.25.10.10">
    <property type="entry name" value="Leucine-rich Repeat Variant"/>
    <property type="match status" value="1"/>
</dbReference>
<dbReference type="InterPro" id="IPR011989">
    <property type="entry name" value="ARM-like"/>
</dbReference>
<sequence length="372" mass="41992">MYLPQQRNIPLDNLESFSLHSALVILENGDFEERWAIAKVLVKYGDDVIEPLKGVILDEHQESEYRWFALKIISQLDNPEIVLIISELLGITEDEDLIVLGTQILASQGERAISILTSLLDSPQYRLCATKALAQIPHGLVIRPLLSVVNDDSVQIRQSAIASLSNFDNPSIIPILENALTDYNSAIRKEALIGLIRKSKYYSPLQLTNVISPYLEDIDLTVCQQSAICLSHIPSQLTTDILFSTLIKPYTPIPLQDTIIKALAWQETSYSLYALEKALYLVSEEICCEIIAILGRINKPKIKEIITKITLKFYRNHELAKKSDLIIQNLCYTWQQMEAKESVDILINIVNIGDEKSKIYAQSALQQLNKIT</sequence>
<accession>A0ABR9V0Z1</accession>
<dbReference type="RefSeq" id="WP_193799730.1">
    <property type="nucleotide sequence ID" value="NZ_JADEWC010000003.1"/>
</dbReference>
<keyword evidence="1" id="KW-0042">Antenna complex</keyword>
<evidence type="ECO:0000256" key="1">
    <source>
        <dbReference type="ARBA" id="ARBA00022549"/>
    </source>
</evidence>
<comment type="caution">
    <text evidence="3">The sequence shown here is derived from an EMBL/GenBank/DDBJ whole genome shotgun (WGS) entry which is preliminary data.</text>
</comment>
<keyword evidence="4" id="KW-1185">Reference proteome</keyword>
<dbReference type="EMBL" id="JADEWC010000003">
    <property type="protein sequence ID" value="MBE9221540.1"/>
    <property type="molecule type" value="Genomic_DNA"/>
</dbReference>
<protein>
    <submittedName>
        <fullName evidence="3">HEAT repeat domain-containing protein</fullName>
    </submittedName>
</protein>